<evidence type="ECO:0000313" key="3">
    <source>
        <dbReference type="EMBL" id="KAF2718955.1"/>
    </source>
</evidence>
<feature type="compositionally biased region" description="Basic and acidic residues" evidence="1">
    <location>
        <begin position="22"/>
        <end position="32"/>
    </location>
</feature>
<name>A0A9P4Q3P1_9PEZI</name>
<accession>A0A9P4Q3P1</accession>
<evidence type="ECO:0000313" key="4">
    <source>
        <dbReference type="Proteomes" id="UP000799441"/>
    </source>
</evidence>
<feature type="region of interest" description="Disordered" evidence="1">
    <location>
        <begin position="469"/>
        <end position="562"/>
    </location>
</feature>
<dbReference type="SUPFAM" id="SSF50978">
    <property type="entry name" value="WD40 repeat-like"/>
    <property type="match status" value="1"/>
</dbReference>
<feature type="compositionally biased region" description="Polar residues" evidence="1">
    <location>
        <begin position="318"/>
        <end position="329"/>
    </location>
</feature>
<feature type="compositionally biased region" description="Low complexity" evidence="1">
    <location>
        <begin position="116"/>
        <end position="137"/>
    </location>
</feature>
<dbReference type="InterPro" id="IPR046985">
    <property type="entry name" value="IP5"/>
</dbReference>
<dbReference type="FunFam" id="3.60.10.10:FF:000036">
    <property type="entry name" value="Inositol polyphosphate phosphatase, putative"/>
    <property type="match status" value="1"/>
</dbReference>
<dbReference type="OrthoDB" id="2248459at2759"/>
<dbReference type="SMART" id="SM00128">
    <property type="entry name" value="IPPc"/>
    <property type="match status" value="1"/>
</dbReference>
<dbReference type="InterPro" id="IPR036322">
    <property type="entry name" value="WD40_repeat_dom_sf"/>
</dbReference>
<dbReference type="PANTHER" id="PTHR11200">
    <property type="entry name" value="INOSITOL 5-PHOSPHATASE"/>
    <property type="match status" value="1"/>
</dbReference>
<feature type="region of interest" description="Disordered" evidence="1">
    <location>
        <begin position="1"/>
        <end position="457"/>
    </location>
</feature>
<dbReference type="Gene3D" id="2.130.10.10">
    <property type="entry name" value="YVTN repeat-like/Quinoprotein amine dehydrogenase"/>
    <property type="match status" value="1"/>
</dbReference>
<evidence type="ECO:0000256" key="1">
    <source>
        <dbReference type="SAM" id="MobiDB-lite"/>
    </source>
</evidence>
<organism evidence="3 4">
    <name type="scientific">Polychaeton citri CBS 116435</name>
    <dbReference type="NCBI Taxonomy" id="1314669"/>
    <lineage>
        <taxon>Eukaryota</taxon>
        <taxon>Fungi</taxon>
        <taxon>Dikarya</taxon>
        <taxon>Ascomycota</taxon>
        <taxon>Pezizomycotina</taxon>
        <taxon>Dothideomycetes</taxon>
        <taxon>Dothideomycetidae</taxon>
        <taxon>Capnodiales</taxon>
        <taxon>Capnodiaceae</taxon>
        <taxon>Polychaeton</taxon>
    </lineage>
</organism>
<feature type="domain" description="Inositol polyphosphate-related phosphatase" evidence="2">
    <location>
        <begin position="893"/>
        <end position="1238"/>
    </location>
</feature>
<dbReference type="InterPro" id="IPR000300">
    <property type="entry name" value="IPPc"/>
</dbReference>
<dbReference type="SUPFAM" id="SSF56219">
    <property type="entry name" value="DNase I-like"/>
    <property type="match status" value="1"/>
</dbReference>
<dbReference type="Gene3D" id="3.60.10.10">
    <property type="entry name" value="Endonuclease/exonuclease/phosphatase"/>
    <property type="match status" value="1"/>
</dbReference>
<feature type="compositionally biased region" description="Polar residues" evidence="1">
    <location>
        <begin position="428"/>
        <end position="449"/>
    </location>
</feature>
<protein>
    <submittedName>
        <fullName evidence="3">DNase I-like protein</fullName>
    </submittedName>
</protein>
<dbReference type="PANTHER" id="PTHR11200:SF240">
    <property type="entry name" value="INOSITOL POLYPHOSPHATE 5-PHOSPHATASE C9G1.10C-RELATED"/>
    <property type="match status" value="1"/>
</dbReference>
<feature type="compositionally biased region" description="Polar residues" evidence="1">
    <location>
        <begin position="10"/>
        <end position="21"/>
    </location>
</feature>
<gene>
    <name evidence="3" type="ORF">K431DRAFT_252137</name>
</gene>
<sequence>MMAQDDDGTDITSIKPVSSLRSRFENLGKDQDTVPSSPVGQRSFSAGFPGTSPSTRPRTSTAVGNDGGVRPFSATPPVDIRTPVPRKPRPEALQSRPMSMVTPASPPLVTIDSPHSPAKGASVPSSSPAAALTPDSATDSPTRSHARTLSRITTPNLEARMSPFVQASAASPSPSNGVVPRLSLLDSKPVSTKSGSSVPPPVNRAAKPKVPVKPIHISKPREEASLSAPDQNAELSDQSISPFNTPPGSESSSPPKEHPSTVHQRPRNESDASFVERLRGDSDASTHDRPRGNSSASFRGRFRADSNASWVERVRGDSNASSNEPSSVPDNHFQPPPVHHHVATRREQQIHGLSRTPTMPARFRPVHIDDRNYAGDLPDERPRLPTRPDLQNRSGRASPSKSRSGRTSPTKARSGRTSPVKALHQMTIARSSLDSQRPSMKDLNGNSSHRIPASRPTVRSALTQGFDRYSSPTSTLHPPAQTVLQNGAPVIPAPRRSMETRRKPPSPPRTADSRATAPPRAVESSLDDHEDVELPSFGTGNATSLSDFPDASQTNRRPPRYKARPYQIPTEYDTKLLATCGEVAITTGYVTKAWNLRTGESLLNMAHGEGVKCTSLVFKPSLQIEDEGKRVWLGTSIGEIIEVDIPSKSVIKSKTGMHARREIIRMYRNASQLCTLDESGDLSVWLPDHKGMPSLDSQYNKFRVPKGHTYSIMTQGELWIATGKELRVFRPHASTDSEFQVLRQPLSQPNTSDITSGTTISSQPDLIYFGHSDGKVSIYNRRDYTCINVVNVSLYKISSLAGVGDNLWAGYGTGMAYVYDMSVTPWKVKKDWQAHEKQICAIVADHSAMWKMDRLHVLTLGTDNIIRIWDGLLEEDWLEAQMHTHDSEYCNFEEMTAAVLTWNAGASKPSHLQNTKQDSNFFREYLTSGSPPDIFVFGFQELVDLENKKVTAKSLFKSKKREPDEQQHMSHQYRAWRDHLSVCLDESLPRGEGYTLINTASLVGLFTCVFVKSSLKSRIQYMHTAEVKRGMGGLHGNKGALILRLVLDDSSICLINCHLAAGQTQTIHRNNDIAGILESDALPAYPLNQQNVAHHSDVFSGGGDGSMILDHEICILNGDLNYRIDTMGRDTVVKHAMKGDLDRLLDRDQLLLSRKRNPGFRLRAFRESPITFAPTYKYNVQSDEYDTSEKKRAPAWCDRILYRGFGRVKMEEYRRWEVRVSDHRPVSGRLKFRVKKVDAQRREAVWEKCVREFDEARDRTARAVQLDYLTNTFGLTAREAAASLQQTTQR</sequence>
<proteinExistence type="predicted"/>
<dbReference type="EMBL" id="MU003817">
    <property type="protein sequence ID" value="KAF2718955.1"/>
    <property type="molecule type" value="Genomic_DNA"/>
</dbReference>
<feature type="compositionally biased region" description="Low complexity" evidence="1">
    <location>
        <begin position="51"/>
        <end position="61"/>
    </location>
</feature>
<feature type="compositionally biased region" description="Basic and acidic residues" evidence="1">
    <location>
        <begin position="366"/>
        <end position="383"/>
    </location>
</feature>
<feature type="compositionally biased region" description="Polar residues" evidence="1">
    <location>
        <begin position="389"/>
        <end position="417"/>
    </location>
</feature>
<feature type="compositionally biased region" description="Polar residues" evidence="1">
    <location>
        <begin position="228"/>
        <end position="243"/>
    </location>
</feature>
<dbReference type="InterPro" id="IPR015943">
    <property type="entry name" value="WD40/YVTN_repeat-like_dom_sf"/>
</dbReference>
<dbReference type="Proteomes" id="UP000799441">
    <property type="component" value="Unassembled WGS sequence"/>
</dbReference>
<feature type="compositionally biased region" description="Basic and acidic residues" evidence="1">
    <location>
        <begin position="255"/>
        <end position="291"/>
    </location>
</feature>
<dbReference type="InterPro" id="IPR036691">
    <property type="entry name" value="Endo/exonu/phosph_ase_sf"/>
</dbReference>
<comment type="caution">
    <text evidence="3">The sequence shown here is derived from an EMBL/GenBank/DDBJ whole genome shotgun (WGS) entry which is preliminary data.</text>
</comment>
<dbReference type="GO" id="GO:0046856">
    <property type="term" value="P:phosphatidylinositol dephosphorylation"/>
    <property type="evidence" value="ECO:0007669"/>
    <property type="project" value="InterPro"/>
</dbReference>
<evidence type="ECO:0000259" key="2">
    <source>
        <dbReference type="SMART" id="SM00128"/>
    </source>
</evidence>
<keyword evidence="4" id="KW-1185">Reference proteome</keyword>
<feature type="compositionally biased region" description="Polar residues" evidence="1">
    <location>
        <begin position="33"/>
        <end position="44"/>
    </location>
</feature>
<dbReference type="Pfam" id="PF22669">
    <property type="entry name" value="Exo_endo_phos2"/>
    <property type="match status" value="1"/>
</dbReference>
<reference evidence="3" key="1">
    <citation type="journal article" date="2020" name="Stud. Mycol.">
        <title>101 Dothideomycetes genomes: a test case for predicting lifestyles and emergence of pathogens.</title>
        <authorList>
            <person name="Haridas S."/>
            <person name="Albert R."/>
            <person name="Binder M."/>
            <person name="Bloem J."/>
            <person name="Labutti K."/>
            <person name="Salamov A."/>
            <person name="Andreopoulos B."/>
            <person name="Baker S."/>
            <person name="Barry K."/>
            <person name="Bills G."/>
            <person name="Bluhm B."/>
            <person name="Cannon C."/>
            <person name="Castanera R."/>
            <person name="Culley D."/>
            <person name="Daum C."/>
            <person name="Ezra D."/>
            <person name="Gonzalez J."/>
            <person name="Henrissat B."/>
            <person name="Kuo A."/>
            <person name="Liang C."/>
            <person name="Lipzen A."/>
            <person name="Lutzoni F."/>
            <person name="Magnuson J."/>
            <person name="Mondo S."/>
            <person name="Nolan M."/>
            <person name="Ohm R."/>
            <person name="Pangilinan J."/>
            <person name="Park H.-J."/>
            <person name="Ramirez L."/>
            <person name="Alfaro M."/>
            <person name="Sun H."/>
            <person name="Tritt A."/>
            <person name="Yoshinaga Y."/>
            <person name="Zwiers L.-H."/>
            <person name="Turgeon B."/>
            <person name="Goodwin S."/>
            <person name="Spatafora J."/>
            <person name="Crous P."/>
            <person name="Grigoriev I."/>
        </authorList>
    </citation>
    <scope>NUCLEOTIDE SEQUENCE</scope>
    <source>
        <strain evidence="3">CBS 116435</strain>
    </source>
</reference>
<feature type="compositionally biased region" description="Polar residues" evidence="1">
    <location>
        <begin position="538"/>
        <end position="556"/>
    </location>
</feature>
<dbReference type="GO" id="GO:0004439">
    <property type="term" value="F:phosphatidylinositol-4,5-bisphosphate 5-phosphatase activity"/>
    <property type="evidence" value="ECO:0007669"/>
    <property type="project" value="TreeGrafter"/>
</dbReference>